<evidence type="ECO:0000256" key="3">
    <source>
        <dbReference type="ARBA" id="ARBA00023141"/>
    </source>
</evidence>
<organism evidence="5 6">
    <name type="scientific">Mesonia maritima</name>
    <dbReference type="NCBI Taxonomy" id="1793873"/>
    <lineage>
        <taxon>Bacteria</taxon>
        <taxon>Pseudomonadati</taxon>
        <taxon>Bacteroidota</taxon>
        <taxon>Flavobacteriia</taxon>
        <taxon>Flavobacteriales</taxon>
        <taxon>Flavobacteriaceae</taxon>
        <taxon>Mesonia</taxon>
    </lineage>
</organism>
<dbReference type="Pfam" id="PF08501">
    <property type="entry name" value="Shikimate_dh_N"/>
    <property type="match status" value="1"/>
</dbReference>
<evidence type="ECO:0000313" key="5">
    <source>
        <dbReference type="EMBL" id="MDR6300439.1"/>
    </source>
</evidence>
<dbReference type="CDD" id="cd01065">
    <property type="entry name" value="NAD_bind_Shikimate_DH"/>
    <property type="match status" value="1"/>
</dbReference>
<keyword evidence="6" id="KW-1185">Reference proteome</keyword>
<keyword evidence="2 5" id="KW-0560">Oxidoreductase</keyword>
<name>A0ABU1K498_9FLAO</name>
<dbReference type="InterPro" id="IPR046346">
    <property type="entry name" value="Aminoacid_DH-like_N_sf"/>
</dbReference>
<dbReference type="Gene3D" id="3.40.50.720">
    <property type="entry name" value="NAD(P)-binding Rossmann-like Domain"/>
    <property type="match status" value="1"/>
</dbReference>
<dbReference type="EMBL" id="JAVDQA010000002">
    <property type="protein sequence ID" value="MDR6300439.1"/>
    <property type="molecule type" value="Genomic_DNA"/>
</dbReference>
<evidence type="ECO:0000313" key="6">
    <source>
        <dbReference type="Proteomes" id="UP001257659"/>
    </source>
</evidence>
<evidence type="ECO:0000256" key="2">
    <source>
        <dbReference type="ARBA" id="ARBA00023002"/>
    </source>
</evidence>
<dbReference type="GO" id="GO:0004764">
    <property type="term" value="F:shikimate 3-dehydrogenase (NADP+) activity"/>
    <property type="evidence" value="ECO:0007669"/>
    <property type="project" value="UniProtKB-EC"/>
</dbReference>
<dbReference type="InterPro" id="IPR036291">
    <property type="entry name" value="NAD(P)-bd_dom_sf"/>
</dbReference>
<dbReference type="InterPro" id="IPR013708">
    <property type="entry name" value="Shikimate_DH-bd_N"/>
</dbReference>
<dbReference type="Proteomes" id="UP001257659">
    <property type="component" value="Unassembled WGS sequence"/>
</dbReference>
<reference evidence="5 6" key="1">
    <citation type="submission" date="2023-07" db="EMBL/GenBank/DDBJ databases">
        <title>Genomic Encyclopedia of Type Strains, Phase IV (KMG-IV): sequencing the most valuable type-strain genomes for metagenomic binning, comparative biology and taxonomic classification.</title>
        <authorList>
            <person name="Goeker M."/>
        </authorList>
    </citation>
    <scope>NUCLEOTIDE SEQUENCE [LARGE SCALE GENOMIC DNA]</scope>
    <source>
        <strain evidence="5 6">DSM 102814</strain>
    </source>
</reference>
<dbReference type="SUPFAM" id="SSF53223">
    <property type="entry name" value="Aminoacid dehydrogenase-like, N-terminal domain"/>
    <property type="match status" value="1"/>
</dbReference>
<dbReference type="RefSeq" id="WP_309727348.1">
    <property type="nucleotide sequence ID" value="NZ_JAVDQA010000002.1"/>
</dbReference>
<evidence type="ECO:0000256" key="1">
    <source>
        <dbReference type="ARBA" id="ARBA00004871"/>
    </source>
</evidence>
<proteinExistence type="predicted"/>
<protein>
    <submittedName>
        <fullName evidence="5">Shikimate dehydrogenase</fullName>
        <ecNumber evidence="5">1.1.1.25</ecNumber>
    </submittedName>
</protein>
<dbReference type="Gene3D" id="3.40.50.10860">
    <property type="entry name" value="Leucine Dehydrogenase, chain A, domain 1"/>
    <property type="match status" value="1"/>
</dbReference>
<comment type="caution">
    <text evidence="5">The sequence shown here is derived from an EMBL/GenBank/DDBJ whole genome shotgun (WGS) entry which is preliminary data.</text>
</comment>
<keyword evidence="3" id="KW-0028">Amino-acid biosynthesis</keyword>
<feature type="domain" description="Shikimate dehydrogenase substrate binding N-terminal" evidence="4">
    <location>
        <begin position="6"/>
        <end position="86"/>
    </location>
</feature>
<gene>
    <name evidence="5" type="ORF">GGR31_001070</name>
</gene>
<evidence type="ECO:0000259" key="4">
    <source>
        <dbReference type="Pfam" id="PF08501"/>
    </source>
</evidence>
<keyword evidence="3" id="KW-0057">Aromatic amino acid biosynthesis</keyword>
<dbReference type="EC" id="1.1.1.25" evidence="5"/>
<dbReference type="SUPFAM" id="SSF51735">
    <property type="entry name" value="NAD(P)-binding Rossmann-fold domains"/>
    <property type="match status" value="1"/>
</dbReference>
<dbReference type="InterPro" id="IPR022893">
    <property type="entry name" value="Shikimate_DH_fam"/>
</dbReference>
<accession>A0ABU1K498</accession>
<comment type="pathway">
    <text evidence="1">Metabolic intermediate biosynthesis; chorismate biosynthesis; chorismate from D-erythrose 4-phosphate and phosphoenolpyruvate: step 4/7.</text>
</comment>
<dbReference type="PANTHER" id="PTHR21089:SF1">
    <property type="entry name" value="BIFUNCTIONAL 3-DEHYDROQUINATE DEHYDRATASE_SHIKIMATE DEHYDROGENASE, CHLOROPLASTIC"/>
    <property type="match status" value="1"/>
</dbReference>
<sequence length="242" mass="27300">MNKFGLIGKNISYSFSKNYFEKKFAAQNIDATYQNFDIDTIEELKKITKKEKLKGLNVTIPYKEAVLPYLDSIDGEAYKIGAVNTIKIEGQKLIGYNTDCLGFMKSLFPLLEKQHTQALVLGTGGASKAVTHALNSLGIEFQQVSRNSKNNQLSYKNLTEEIIQNHPLIINCTPLGTSPNINDAPAIPYKYLNNRHLLYDLVYNPPLTTFLANGKKQGSKISNGQKMLEYQAEQAWNIWNER</sequence>
<dbReference type="PANTHER" id="PTHR21089">
    <property type="entry name" value="SHIKIMATE DEHYDROGENASE"/>
    <property type="match status" value="1"/>
</dbReference>